<dbReference type="Proteomes" id="UP000799118">
    <property type="component" value="Unassembled WGS sequence"/>
</dbReference>
<evidence type="ECO:0000313" key="1">
    <source>
        <dbReference type="EMBL" id="KAE9388408.1"/>
    </source>
</evidence>
<proteinExistence type="predicted"/>
<organism evidence="1 2">
    <name type="scientific">Gymnopus androsaceus JB14</name>
    <dbReference type="NCBI Taxonomy" id="1447944"/>
    <lineage>
        <taxon>Eukaryota</taxon>
        <taxon>Fungi</taxon>
        <taxon>Dikarya</taxon>
        <taxon>Basidiomycota</taxon>
        <taxon>Agaricomycotina</taxon>
        <taxon>Agaricomycetes</taxon>
        <taxon>Agaricomycetidae</taxon>
        <taxon>Agaricales</taxon>
        <taxon>Marasmiineae</taxon>
        <taxon>Omphalotaceae</taxon>
        <taxon>Gymnopus</taxon>
    </lineage>
</organism>
<sequence>MTTGTPEEHLKNSTNLMTNEPLPITDPIILSEDSGIEKFPKLSDSNCSVWAMQMEAQLIQKGLFTNIIEIVIDITGKDGVAWPQEEIDKEIDKKMMACSAMKMAEAHVEMILCVEPG</sequence>
<name>A0A6A4GRX2_9AGAR</name>
<gene>
    <name evidence="1" type="ORF">BT96DRAFT_1004201</name>
</gene>
<evidence type="ECO:0008006" key="3">
    <source>
        <dbReference type="Google" id="ProtNLM"/>
    </source>
</evidence>
<evidence type="ECO:0000313" key="2">
    <source>
        <dbReference type="Proteomes" id="UP000799118"/>
    </source>
</evidence>
<dbReference type="EMBL" id="ML769745">
    <property type="protein sequence ID" value="KAE9388408.1"/>
    <property type="molecule type" value="Genomic_DNA"/>
</dbReference>
<protein>
    <recommendedName>
        <fullName evidence="3">DUF4219 domain-containing protein</fullName>
    </recommendedName>
</protein>
<accession>A0A6A4GRX2</accession>
<reference evidence="1" key="1">
    <citation type="journal article" date="2019" name="Environ. Microbiol.">
        <title>Fungal ecological strategies reflected in gene transcription - a case study of two litter decomposers.</title>
        <authorList>
            <person name="Barbi F."/>
            <person name="Kohler A."/>
            <person name="Barry K."/>
            <person name="Baskaran P."/>
            <person name="Daum C."/>
            <person name="Fauchery L."/>
            <person name="Ihrmark K."/>
            <person name="Kuo A."/>
            <person name="LaButti K."/>
            <person name="Lipzen A."/>
            <person name="Morin E."/>
            <person name="Grigoriev I.V."/>
            <person name="Henrissat B."/>
            <person name="Lindahl B."/>
            <person name="Martin F."/>
        </authorList>
    </citation>
    <scope>NUCLEOTIDE SEQUENCE</scope>
    <source>
        <strain evidence="1">JB14</strain>
    </source>
</reference>
<dbReference type="OrthoDB" id="3265539at2759"/>
<dbReference type="AlphaFoldDB" id="A0A6A4GRX2"/>
<keyword evidence="2" id="KW-1185">Reference proteome</keyword>